<dbReference type="OrthoDB" id="10021675at2759"/>
<proteinExistence type="predicted"/>
<sequence length="65" mass="7843">MECQMLFKILDSTNDTKRRVQDVMIKLKQFPLYRMIHIAIACDRMDLFTDDSIEHFDNTDISFKR</sequence>
<dbReference type="Proteomes" id="UP000271889">
    <property type="component" value="Unassembled WGS sequence"/>
</dbReference>
<evidence type="ECO:0000313" key="2">
    <source>
        <dbReference type="Proteomes" id="UP000271889"/>
    </source>
</evidence>
<name>A0A3P7QJ27_CYLGO</name>
<dbReference type="EMBL" id="UYRV01119929">
    <property type="protein sequence ID" value="VDN32002.1"/>
    <property type="molecule type" value="Genomic_DNA"/>
</dbReference>
<gene>
    <name evidence="1" type="ORF">CGOC_LOCUS11991</name>
</gene>
<accession>A0A3P7QJ27</accession>
<keyword evidence="2" id="KW-1185">Reference proteome</keyword>
<reference evidence="1 2" key="1">
    <citation type="submission" date="2018-11" db="EMBL/GenBank/DDBJ databases">
        <authorList>
            <consortium name="Pathogen Informatics"/>
        </authorList>
    </citation>
    <scope>NUCLEOTIDE SEQUENCE [LARGE SCALE GENOMIC DNA]</scope>
</reference>
<dbReference type="AlphaFoldDB" id="A0A3P7QJ27"/>
<evidence type="ECO:0000313" key="1">
    <source>
        <dbReference type="EMBL" id="VDN32002.1"/>
    </source>
</evidence>
<organism evidence="1 2">
    <name type="scientific">Cylicostephanus goldi</name>
    <name type="common">Nematode worm</name>
    <dbReference type="NCBI Taxonomy" id="71465"/>
    <lineage>
        <taxon>Eukaryota</taxon>
        <taxon>Metazoa</taxon>
        <taxon>Ecdysozoa</taxon>
        <taxon>Nematoda</taxon>
        <taxon>Chromadorea</taxon>
        <taxon>Rhabditida</taxon>
        <taxon>Rhabditina</taxon>
        <taxon>Rhabditomorpha</taxon>
        <taxon>Strongyloidea</taxon>
        <taxon>Strongylidae</taxon>
        <taxon>Cylicostephanus</taxon>
    </lineage>
</organism>
<protein>
    <submittedName>
        <fullName evidence="1">Uncharacterized protein</fullName>
    </submittedName>
</protein>